<protein>
    <submittedName>
        <fullName evidence="2">Aminoglycoside phosphotransferase</fullName>
    </submittedName>
</protein>
<reference evidence="2 3" key="1">
    <citation type="submission" date="2020-11" db="EMBL/GenBank/DDBJ databases">
        <authorList>
            <person name="Lassalle F."/>
        </authorList>
    </citation>
    <scope>NUCLEOTIDE SEQUENCE [LARGE SCALE GENOMIC DNA]</scope>
    <source>
        <strain evidence="2 3">AB21</strain>
    </source>
</reference>
<organism evidence="2 3">
    <name type="scientific">Pseudorhizobium halotolerans</name>
    <dbReference type="NCBI Taxonomy" id="1233081"/>
    <lineage>
        <taxon>Bacteria</taxon>
        <taxon>Pseudomonadati</taxon>
        <taxon>Pseudomonadota</taxon>
        <taxon>Alphaproteobacteria</taxon>
        <taxon>Hyphomicrobiales</taxon>
        <taxon>Rhizobiaceae</taxon>
        <taxon>Rhizobium/Agrobacterium group</taxon>
        <taxon>Pseudorhizobium</taxon>
    </lineage>
</organism>
<gene>
    <name evidence="2" type="ORF">RHAB21_00305</name>
</gene>
<sequence>MNRIREELDFLSTYLVSSAPAGSSVTIRETHMSFVLICDQRVLKFKKPVRMPFVDFTSVRARENNCREEVRLNRRLAPDVYKRVIPLRRLDDGQLGFGGRGEVIDWLVEMRRLPDECLMDVMLREKRLTPRHVQLLADRLTEFYRSAPSPRLDAEQHFRALEHQQDLNRQVLEHADYGFDRSAARHALDRIDTHLAVFRPAILQRIVEGRFVEGHGDLRPEHVCFTEPLVIFDCLEFDPTLRMLDPFDEIAFLGMECSFLGASDIAATVFRQLTARLEGPASPPLFAFYGAFRATMRARMALSHLLDGSAKEASPWIDKTDRYIRLALEHLEQTGTGQPGPITQRLSHNCDRKA</sequence>
<evidence type="ECO:0000313" key="3">
    <source>
        <dbReference type="Proteomes" id="UP000601041"/>
    </source>
</evidence>
<dbReference type="InterPro" id="IPR011009">
    <property type="entry name" value="Kinase-like_dom_sf"/>
</dbReference>
<feature type="region of interest" description="Disordered" evidence="1">
    <location>
        <begin position="334"/>
        <end position="354"/>
    </location>
</feature>
<keyword evidence="3" id="KW-1185">Reference proteome</keyword>
<dbReference type="SUPFAM" id="SSF56112">
    <property type="entry name" value="Protein kinase-like (PK-like)"/>
    <property type="match status" value="1"/>
</dbReference>
<dbReference type="Proteomes" id="UP000601041">
    <property type="component" value="Unassembled WGS sequence"/>
</dbReference>
<evidence type="ECO:0000313" key="2">
    <source>
        <dbReference type="EMBL" id="CAD7023669.1"/>
    </source>
</evidence>
<comment type="caution">
    <text evidence="2">The sequence shown here is derived from an EMBL/GenBank/DDBJ whole genome shotgun (WGS) entry which is preliminary data.</text>
</comment>
<proteinExistence type="predicted"/>
<dbReference type="EMBL" id="CABFWE030000001">
    <property type="protein sequence ID" value="CAD7023669.1"/>
    <property type="molecule type" value="Genomic_DNA"/>
</dbReference>
<accession>A0ABM8PDG4</accession>
<evidence type="ECO:0000256" key="1">
    <source>
        <dbReference type="SAM" id="MobiDB-lite"/>
    </source>
</evidence>
<dbReference type="RefSeq" id="WP_142586571.1">
    <property type="nucleotide sequence ID" value="NZ_CABFWE030000001.1"/>
</dbReference>
<name>A0ABM8PDG4_9HYPH</name>